<comment type="caution">
    <text evidence="1">The sequence shown here is derived from an EMBL/GenBank/DDBJ whole genome shotgun (WGS) entry which is preliminary data.</text>
</comment>
<keyword evidence="2" id="KW-1185">Reference proteome</keyword>
<evidence type="ECO:0000313" key="1">
    <source>
        <dbReference type="EMBL" id="KAK6765171.1"/>
    </source>
</evidence>
<dbReference type="Proteomes" id="UP001303046">
    <property type="component" value="Unassembled WGS sequence"/>
</dbReference>
<gene>
    <name evidence="1" type="primary">Necator_chrX.g25370</name>
    <name evidence="1" type="ORF">RB195_025204</name>
</gene>
<evidence type="ECO:0000313" key="2">
    <source>
        <dbReference type="Proteomes" id="UP001303046"/>
    </source>
</evidence>
<reference evidence="1 2" key="1">
    <citation type="submission" date="2023-08" db="EMBL/GenBank/DDBJ databases">
        <title>A Necator americanus chromosomal reference genome.</title>
        <authorList>
            <person name="Ilik V."/>
            <person name="Petrzelkova K.J."/>
            <person name="Pardy F."/>
            <person name="Fuh T."/>
            <person name="Niatou-Singa F.S."/>
            <person name="Gouil Q."/>
            <person name="Baker L."/>
            <person name="Ritchie M.E."/>
            <person name="Jex A.R."/>
            <person name="Gazzola D."/>
            <person name="Li H."/>
            <person name="Toshio Fujiwara R."/>
            <person name="Zhan B."/>
            <person name="Aroian R.V."/>
            <person name="Pafco B."/>
            <person name="Schwarz E.M."/>
        </authorList>
    </citation>
    <scope>NUCLEOTIDE SEQUENCE [LARGE SCALE GENOMIC DNA]</scope>
    <source>
        <strain evidence="1 2">Aroian</strain>
        <tissue evidence="1">Whole animal</tissue>
    </source>
</reference>
<accession>A0ABR1ER98</accession>
<proteinExistence type="predicted"/>
<name>A0ABR1ER98_NECAM</name>
<organism evidence="1 2">
    <name type="scientific">Necator americanus</name>
    <name type="common">Human hookworm</name>
    <dbReference type="NCBI Taxonomy" id="51031"/>
    <lineage>
        <taxon>Eukaryota</taxon>
        <taxon>Metazoa</taxon>
        <taxon>Ecdysozoa</taxon>
        <taxon>Nematoda</taxon>
        <taxon>Chromadorea</taxon>
        <taxon>Rhabditida</taxon>
        <taxon>Rhabditina</taxon>
        <taxon>Rhabditomorpha</taxon>
        <taxon>Strongyloidea</taxon>
        <taxon>Ancylostomatidae</taxon>
        <taxon>Bunostominae</taxon>
        <taxon>Necator</taxon>
    </lineage>
</organism>
<dbReference type="EMBL" id="JAVFWL010000006">
    <property type="protein sequence ID" value="KAK6765171.1"/>
    <property type="molecule type" value="Genomic_DNA"/>
</dbReference>
<sequence>MEIGKITQHLQAMGIPVHFGHIATQHYAADCATRGLTQTELADHIWWTGPAILHDPPKSWSSTLWTFDYDTGFENEHQDATTNKKESEVIEPLEELKEVLLTKNRFEQVPQNRLICFFEEILTSECKTNYSASLTLHCNSCCSSECSKRSSN</sequence>
<protein>
    <submittedName>
        <fullName evidence="1">Uncharacterized protein</fullName>
    </submittedName>
</protein>